<evidence type="ECO:0000313" key="2">
    <source>
        <dbReference type="Proteomes" id="UP001501094"/>
    </source>
</evidence>
<dbReference type="EMBL" id="BAAANL010000001">
    <property type="protein sequence ID" value="GAA1851606.1"/>
    <property type="molecule type" value="Genomic_DNA"/>
</dbReference>
<protein>
    <recommendedName>
        <fullName evidence="3">Lipoprotein</fullName>
    </recommendedName>
</protein>
<accession>A0ABN2N464</accession>
<comment type="caution">
    <text evidence="1">The sequence shown here is derived from an EMBL/GenBank/DDBJ whole genome shotgun (WGS) entry which is preliminary data.</text>
</comment>
<dbReference type="PROSITE" id="PS51257">
    <property type="entry name" value="PROKAR_LIPOPROTEIN"/>
    <property type="match status" value="1"/>
</dbReference>
<evidence type="ECO:0000313" key="1">
    <source>
        <dbReference type="EMBL" id="GAA1851606.1"/>
    </source>
</evidence>
<gene>
    <name evidence="1" type="ORF">GCM10009751_05150</name>
</gene>
<organism evidence="1 2">
    <name type="scientific">Myceligenerans crystallogenes</name>
    <dbReference type="NCBI Taxonomy" id="316335"/>
    <lineage>
        <taxon>Bacteria</taxon>
        <taxon>Bacillati</taxon>
        <taxon>Actinomycetota</taxon>
        <taxon>Actinomycetes</taxon>
        <taxon>Micrococcales</taxon>
        <taxon>Promicromonosporaceae</taxon>
        <taxon>Myceligenerans</taxon>
    </lineage>
</organism>
<dbReference type="Proteomes" id="UP001501094">
    <property type="component" value="Unassembled WGS sequence"/>
</dbReference>
<keyword evidence="2" id="KW-1185">Reference proteome</keyword>
<proteinExistence type="predicted"/>
<evidence type="ECO:0008006" key="3">
    <source>
        <dbReference type="Google" id="ProtNLM"/>
    </source>
</evidence>
<name>A0ABN2N464_9MICO</name>
<sequence length="160" mass="16198">MPRRIVPTRRIGLRVVHAALGAALAVALAGCDMGARVVSNGFAPGDDFSYMAQAKRGGGTTFGLISGAVSSDGSIAGELQVVRVEGGAVSKETAELAGTANEDGTAVFRGIGPDGADVTATLEEERAVMITDKEPGVPATEWQRASLPAFNGAVQNASQG</sequence>
<reference evidence="1 2" key="1">
    <citation type="journal article" date="2019" name="Int. J. Syst. Evol. Microbiol.">
        <title>The Global Catalogue of Microorganisms (GCM) 10K type strain sequencing project: providing services to taxonomists for standard genome sequencing and annotation.</title>
        <authorList>
            <consortium name="The Broad Institute Genomics Platform"/>
            <consortium name="The Broad Institute Genome Sequencing Center for Infectious Disease"/>
            <person name="Wu L."/>
            <person name="Ma J."/>
        </authorList>
    </citation>
    <scope>NUCLEOTIDE SEQUENCE [LARGE SCALE GENOMIC DNA]</scope>
    <source>
        <strain evidence="1 2">JCM 14326</strain>
    </source>
</reference>